<dbReference type="AlphaFoldDB" id="A0AAD2DAP4"/>
<gene>
    <name evidence="2" type="ORF">ECRASSUSDP1_LOCUS28921</name>
</gene>
<keyword evidence="3" id="KW-1185">Reference proteome</keyword>
<comment type="caution">
    <text evidence="2">The sequence shown here is derived from an EMBL/GenBank/DDBJ whole genome shotgun (WGS) entry which is preliminary data.</text>
</comment>
<organism evidence="2 3">
    <name type="scientific">Euplotes crassus</name>
    <dbReference type="NCBI Taxonomy" id="5936"/>
    <lineage>
        <taxon>Eukaryota</taxon>
        <taxon>Sar</taxon>
        <taxon>Alveolata</taxon>
        <taxon>Ciliophora</taxon>
        <taxon>Intramacronucleata</taxon>
        <taxon>Spirotrichea</taxon>
        <taxon>Hypotrichia</taxon>
        <taxon>Euplotida</taxon>
        <taxon>Euplotidae</taxon>
        <taxon>Moneuplotes</taxon>
    </lineage>
</organism>
<dbReference type="EMBL" id="CAMPGE010029805">
    <property type="protein sequence ID" value="CAI2387292.1"/>
    <property type="molecule type" value="Genomic_DNA"/>
</dbReference>
<feature type="coiled-coil region" evidence="1">
    <location>
        <begin position="88"/>
        <end position="178"/>
    </location>
</feature>
<dbReference type="Proteomes" id="UP001295684">
    <property type="component" value="Unassembled WGS sequence"/>
</dbReference>
<sequence length="685" mass="80163">MIASSNESDSGKGSRLGVHFNFKRNFTEEPNSVKITGIDSLMMQKVRTSAVKDEDKARVNIKEMMDDFHNKSSDLIDSIKGTLMNLESQKEKEVVRVYKEHMENIEKELCKVKKQEDEKKAKKQAQFKDLVDEIEWYKNESNKLTETYELQKREIQMLKSKKRNIVEYNNKILKEQTKGLKRQHHILEHVMTKNKKTLKELKAMNPAQLRQELVTNPHYNQMFIELTKINEKEYGEFLAQKIDKKEDIQGDQKEAQTEESKDYLLKGSSTNILNKREESPIREIEYKNQKANITDSYQKSQDYVSYGYEYVGVEKDPQKVDRNLPINDYVYQLLCNPNCTDEIFKEKMIEYQFHKDKSIDNQIKRLRKQIEIASSNNTIRKMRYKQSDAVLYKIELQNFLLDCVKECKKFLPRGPEVNDTEEIKHQKWAEYTKRQMSVQKKRNIQTAIPGKRGRNLSRPIHSKKLDKDKPFESYKANASNRILDSLTQKFVSNEDLLAEFITKITLIPNMHEKEISLSQKDITGVDVSNDDGILNIEKSTKDPNLTHISYKTNEEDINNASLDLINMSMAKRNLNRSKYVVLRKESEDSFLRMCNPKSNYGLNNSSTNKDTRIDSSYTTAPNKVNYTNFRMIRKVNNNKEIMKRRPFTTQSLKRKHKRNAINKSIGAKDTSFYGSTTTAQVGRIN</sequence>
<proteinExistence type="predicted"/>
<evidence type="ECO:0000313" key="2">
    <source>
        <dbReference type="EMBL" id="CAI2387292.1"/>
    </source>
</evidence>
<name>A0AAD2DAP4_EUPCR</name>
<evidence type="ECO:0000256" key="1">
    <source>
        <dbReference type="SAM" id="Coils"/>
    </source>
</evidence>
<keyword evidence="1" id="KW-0175">Coiled coil</keyword>
<protein>
    <submittedName>
        <fullName evidence="2">Uncharacterized protein</fullName>
    </submittedName>
</protein>
<accession>A0AAD2DAP4</accession>
<reference evidence="2" key="1">
    <citation type="submission" date="2023-07" db="EMBL/GenBank/DDBJ databases">
        <authorList>
            <consortium name="AG Swart"/>
            <person name="Singh M."/>
            <person name="Singh A."/>
            <person name="Seah K."/>
            <person name="Emmerich C."/>
        </authorList>
    </citation>
    <scope>NUCLEOTIDE SEQUENCE</scope>
    <source>
        <strain evidence="2">DP1</strain>
    </source>
</reference>
<evidence type="ECO:0000313" key="3">
    <source>
        <dbReference type="Proteomes" id="UP001295684"/>
    </source>
</evidence>